<dbReference type="PANTHER" id="PTHR30401">
    <property type="entry name" value="TRNA 2-SELENOURIDINE SYNTHASE"/>
    <property type="match status" value="1"/>
</dbReference>
<dbReference type="Proteomes" id="UP000609323">
    <property type="component" value="Unassembled WGS sequence"/>
</dbReference>
<name>A0ABQ1GZF7_9BACL</name>
<dbReference type="SMART" id="SM00450">
    <property type="entry name" value="RHOD"/>
    <property type="match status" value="1"/>
</dbReference>
<dbReference type="InterPro" id="IPR017582">
    <property type="entry name" value="SelU"/>
</dbReference>
<dbReference type="EMBL" id="BMHF01000025">
    <property type="protein sequence ID" value="GGA52430.1"/>
    <property type="molecule type" value="Genomic_DNA"/>
</dbReference>
<accession>A0ABQ1GZF7</accession>
<dbReference type="PANTHER" id="PTHR30401:SF0">
    <property type="entry name" value="TRNA 2-SELENOURIDINE SYNTHASE"/>
    <property type="match status" value="1"/>
</dbReference>
<dbReference type="RefSeq" id="WP_094095834.1">
    <property type="nucleotide sequence ID" value="NZ_BMHF01000025.1"/>
</dbReference>
<evidence type="ECO:0000259" key="2">
    <source>
        <dbReference type="PROSITE" id="PS50206"/>
    </source>
</evidence>
<evidence type="ECO:0000313" key="4">
    <source>
        <dbReference type="Proteomes" id="UP000609323"/>
    </source>
</evidence>
<dbReference type="NCBIfam" id="NF008750">
    <property type="entry name" value="PRK11784.1-2"/>
    <property type="match status" value="1"/>
</dbReference>
<dbReference type="PROSITE" id="PS50206">
    <property type="entry name" value="RHODANESE_3"/>
    <property type="match status" value="1"/>
</dbReference>
<dbReference type="SUPFAM" id="SSF52540">
    <property type="entry name" value="P-loop containing nucleoside triphosphate hydrolases"/>
    <property type="match status" value="1"/>
</dbReference>
<proteinExistence type="predicted"/>
<feature type="domain" description="Rhodanese" evidence="2">
    <location>
        <begin position="15"/>
        <end position="131"/>
    </location>
</feature>
<gene>
    <name evidence="3" type="ORF">GCM10010917_42050</name>
</gene>
<reference evidence="4" key="1">
    <citation type="journal article" date="2019" name="Int. J. Syst. Evol. Microbiol.">
        <title>The Global Catalogue of Microorganisms (GCM) 10K type strain sequencing project: providing services to taxonomists for standard genome sequencing and annotation.</title>
        <authorList>
            <consortium name="The Broad Institute Genomics Platform"/>
            <consortium name="The Broad Institute Genome Sequencing Center for Infectious Disease"/>
            <person name="Wu L."/>
            <person name="Ma J."/>
        </authorList>
    </citation>
    <scope>NUCLEOTIDE SEQUENCE [LARGE SCALE GENOMIC DNA]</scope>
    <source>
        <strain evidence="4">CGMCC 1.15044</strain>
    </source>
</reference>
<evidence type="ECO:0000256" key="1">
    <source>
        <dbReference type="ARBA" id="ARBA00023266"/>
    </source>
</evidence>
<protein>
    <submittedName>
        <fullName evidence="3">tRNA 2-selenouridine synthase</fullName>
    </submittedName>
</protein>
<dbReference type="Pfam" id="PF00581">
    <property type="entry name" value="Rhodanese"/>
    <property type="match status" value="1"/>
</dbReference>
<keyword evidence="1" id="KW-0711">Selenium</keyword>
<dbReference type="InterPro" id="IPR001763">
    <property type="entry name" value="Rhodanese-like_dom"/>
</dbReference>
<sequence length="345" mass="39432">MFTDIEVEELLAKQQQQEMTLIDVRSQSEFEESTIPGSLNIPFFNDEERAEIGTLYKQVSVEAAKKRGLAIISAKLPALIEQFQEIQGNKVVFCWRGGMRSRTTATLLSLMDVHVQRLSGGIRSYRKWVVDELSQFEVKPKALVLNGYTGTGKTYILRKLQAEQYPVLDLEQMAGHRGSVFGQVGLRPHNQKTFDSLLLQALLKVQDRPYMLLEAESKRIGKVAMPEFLVKSKEEGMQLWIDLPIEERVKQILEDYQPELHQDACLAAFRRIKERMHTPIAKQIEEDLQAGRFGDAAEQLLIHYYDPRYEHTAREIGPDNLVMIKADNVDDALAQVKQYISEPIG</sequence>
<dbReference type="Pfam" id="PF26341">
    <property type="entry name" value="AAA_SelU"/>
    <property type="match status" value="1"/>
</dbReference>
<dbReference type="SUPFAM" id="SSF52821">
    <property type="entry name" value="Rhodanese/Cell cycle control phosphatase"/>
    <property type="match status" value="1"/>
</dbReference>
<comment type="caution">
    <text evidence="3">The sequence shown here is derived from an EMBL/GenBank/DDBJ whole genome shotgun (WGS) entry which is preliminary data.</text>
</comment>
<dbReference type="InterPro" id="IPR058840">
    <property type="entry name" value="AAA_SelU"/>
</dbReference>
<dbReference type="NCBIfam" id="TIGR03167">
    <property type="entry name" value="tRNA_sel_U_synt"/>
    <property type="match status" value="1"/>
</dbReference>
<keyword evidence="4" id="KW-1185">Reference proteome</keyword>
<dbReference type="InterPro" id="IPR036873">
    <property type="entry name" value="Rhodanese-like_dom_sf"/>
</dbReference>
<dbReference type="InterPro" id="IPR027417">
    <property type="entry name" value="P-loop_NTPase"/>
</dbReference>
<organism evidence="3 4">
    <name type="scientific">Paenibacillus physcomitrellae</name>
    <dbReference type="NCBI Taxonomy" id="1619311"/>
    <lineage>
        <taxon>Bacteria</taxon>
        <taxon>Bacillati</taxon>
        <taxon>Bacillota</taxon>
        <taxon>Bacilli</taxon>
        <taxon>Bacillales</taxon>
        <taxon>Paenibacillaceae</taxon>
        <taxon>Paenibacillus</taxon>
    </lineage>
</organism>
<dbReference type="Gene3D" id="3.40.250.10">
    <property type="entry name" value="Rhodanese-like domain"/>
    <property type="match status" value="1"/>
</dbReference>
<evidence type="ECO:0000313" key="3">
    <source>
        <dbReference type="EMBL" id="GGA52430.1"/>
    </source>
</evidence>